<dbReference type="Proteomes" id="UP000248706">
    <property type="component" value="Unassembled WGS sequence"/>
</dbReference>
<sequence length="225" mass="23623">MLLVQLWQFILDPANAFWDHTVAYLEVCAVSVVLATVLGIAIGVAVVRSPLLSFLAVNLSGLMRAIPIIAFLAAALPYLGVGFKPTIVALTLLGIPPILLNTYTGIRGIEPAIIDAARGMGLNTRQILLRIQVPLVLPIVAAGVRTSAVQIVATATLAAIIGAGGYGEYIVNGLYEFKTVQILAGALPVALLALLIELLMGWLQRALTPAGLRVQETALSEAARA</sequence>
<feature type="transmembrane region" description="Helical" evidence="6">
    <location>
        <begin position="127"/>
        <end position="145"/>
    </location>
</feature>
<dbReference type="PANTHER" id="PTHR30177">
    <property type="entry name" value="GLYCINE BETAINE/L-PROLINE TRANSPORT SYSTEM PERMEASE PROTEIN PROW"/>
    <property type="match status" value="1"/>
</dbReference>
<dbReference type="InterPro" id="IPR051204">
    <property type="entry name" value="ABC_transp_perm/SBD"/>
</dbReference>
<dbReference type="GO" id="GO:0031460">
    <property type="term" value="P:glycine betaine transport"/>
    <property type="evidence" value="ECO:0007669"/>
    <property type="project" value="TreeGrafter"/>
</dbReference>
<organism evidence="8 9">
    <name type="scientific">Thermogemmatispora tikiterensis</name>
    <dbReference type="NCBI Taxonomy" id="1825093"/>
    <lineage>
        <taxon>Bacteria</taxon>
        <taxon>Bacillati</taxon>
        <taxon>Chloroflexota</taxon>
        <taxon>Ktedonobacteria</taxon>
        <taxon>Thermogemmatisporales</taxon>
        <taxon>Thermogemmatisporaceae</taxon>
        <taxon>Thermogemmatispora</taxon>
    </lineage>
</organism>
<evidence type="ECO:0000313" key="8">
    <source>
        <dbReference type="EMBL" id="RAQ95982.1"/>
    </source>
</evidence>
<gene>
    <name evidence="8" type="ORF">A4R35_10590</name>
</gene>
<feature type="transmembrane region" description="Helical" evidence="6">
    <location>
        <begin position="62"/>
        <end position="81"/>
    </location>
</feature>
<evidence type="ECO:0000313" key="9">
    <source>
        <dbReference type="Proteomes" id="UP000248706"/>
    </source>
</evidence>
<evidence type="ECO:0000256" key="5">
    <source>
        <dbReference type="ARBA" id="ARBA00023136"/>
    </source>
</evidence>
<dbReference type="AlphaFoldDB" id="A0A328VIN6"/>
<feature type="domain" description="ABC transmembrane type-1" evidence="7">
    <location>
        <begin position="21"/>
        <end position="200"/>
    </location>
</feature>
<keyword evidence="3 6" id="KW-0812">Transmembrane</keyword>
<feature type="transmembrane region" description="Helical" evidence="6">
    <location>
        <begin position="87"/>
        <end position="106"/>
    </location>
</feature>
<reference evidence="8 9" key="1">
    <citation type="submission" date="2016-08" db="EMBL/GenBank/DDBJ databases">
        <title>Analysis of Carbohydrate Active Enzymes in Thermogemmatispora T81 Reveals Carbohydrate Degradation Ability.</title>
        <authorList>
            <person name="Tomazini A."/>
            <person name="Lal S."/>
            <person name="Stott M."/>
            <person name="Henrissat B."/>
            <person name="Polikarpov I."/>
            <person name="Sparling R."/>
            <person name="Levin D.B."/>
        </authorList>
    </citation>
    <scope>NUCLEOTIDE SEQUENCE [LARGE SCALE GENOMIC DNA]</scope>
    <source>
        <strain evidence="8 9">T81</strain>
    </source>
</reference>
<name>A0A328VIN6_9CHLR</name>
<dbReference type="Gene3D" id="1.10.3720.10">
    <property type="entry name" value="MetI-like"/>
    <property type="match status" value="1"/>
</dbReference>
<dbReference type="GO" id="GO:0055085">
    <property type="term" value="P:transmembrane transport"/>
    <property type="evidence" value="ECO:0007669"/>
    <property type="project" value="InterPro"/>
</dbReference>
<dbReference type="InterPro" id="IPR035906">
    <property type="entry name" value="MetI-like_sf"/>
</dbReference>
<dbReference type="SUPFAM" id="SSF161098">
    <property type="entry name" value="MetI-like"/>
    <property type="match status" value="1"/>
</dbReference>
<protein>
    <recommendedName>
        <fullName evidence="7">ABC transmembrane type-1 domain-containing protein</fullName>
    </recommendedName>
</protein>
<accession>A0A328VIN6</accession>
<feature type="transmembrane region" description="Helical" evidence="6">
    <location>
        <begin position="151"/>
        <end position="171"/>
    </location>
</feature>
<dbReference type="CDD" id="cd06261">
    <property type="entry name" value="TM_PBP2"/>
    <property type="match status" value="1"/>
</dbReference>
<evidence type="ECO:0000259" key="7">
    <source>
        <dbReference type="PROSITE" id="PS50928"/>
    </source>
</evidence>
<evidence type="ECO:0000256" key="2">
    <source>
        <dbReference type="ARBA" id="ARBA00022448"/>
    </source>
</evidence>
<dbReference type="InterPro" id="IPR000515">
    <property type="entry name" value="MetI-like"/>
</dbReference>
<comment type="similarity">
    <text evidence="6">Belongs to the binding-protein-dependent transport system permease family.</text>
</comment>
<evidence type="ECO:0000256" key="6">
    <source>
        <dbReference type="RuleBase" id="RU363032"/>
    </source>
</evidence>
<keyword evidence="4 6" id="KW-1133">Transmembrane helix</keyword>
<evidence type="ECO:0000256" key="1">
    <source>
        <dbReference type="ARBA" id="ARBA00004141"/>
    </source>
</evidence>
<dbReference type="RefSeq" id="WP_112429183.1">
    <property type="nucleotide sequence ID" value="NZ_MCIF01000002.1"/>
</dbReference>
<keyword evidence="5 6" id="KW-0472">Membrane</keyword>
<feature type="transmembrane region" description="Helical" evidence="6">
    <location>
        <begin position="32"/>
        <end position="55"/>
    </location>
</feature>
<dbReference type="Pfam" id="PF00528">
    <property type="entry name" value="BPD_transp_1"/>
    <property type="match status" value="1"/>
</dbReference>
<dbReference type="EMBL" id="MCIF01000002">
    <property type="protein sequence ID" value="RAQ95982.1"/>
    <property type="molecule type" value="Genomic_DNA"/>
</dbReference>
<dbReference type="PROSITE" id="PS50928">
    <property type="entry name" value="ABC_TM1"/>
    <property type="match status" value="1"/>
</dbReference>
<keyword evidence="2 6" id="KW-0813">Transport</keyword>
<keyword evidence="9" id="KW-1185">Reference proteome</keyword>
<evidence type="ECO:0000256" key="3">
    <source>
        <dbReference type="ARBA" id="ARBA00022692"/>
    </source>
</evidence>
<dbReference type="GO" id="GO:0005886">
    <property type="term" value="C:plasma membrane"/>
    <property type="evidence" value="ECO:0007669"/>
    <property type="project" value="UniProtKB-SubCell"/>
</dbReference>
<comment type="subcellular location">
    <subcellularLocation>
        <location evidence="6">Cell membrane</location>
        <topology evidence="6">Multi-pass membrane protein</topology>
    </subcellularLocation>
    <subcellularLocation>
        <location evidence="1">Membrane</location>
        <topology evidence="1">Multi-pass membrane protein</topology>
    </subcellularLocation>
</comment>
<dbReference type="OrthoDB" id="9801163at2"/>
<evidence type="ECO:0000256" key="4">
    <source>
        <dbReference type="ARBA" id="ARBA00022989"/>
    </source>
</evidence>
<comment type="caution">
    <text evidence="8">The sequence shown here is derived from an EMBL/GenBank/DDBJ whole genome shotgun (WGS) entry which is preliminary data.</text>
</comment>
<proteinExistence type="inferred from homology"/>
<feature type="transmembrane region" description="Helical" evidence="6">
    <location>
        <begin position="183"/>
        <end position="203"/>
    </location>
</feature>
<dbReference type="PANTHER" id="PTHR30177:SF4">
    <property type="entry name" value="OSMOPROTECTANT IMPORT PERMEASE PROTEIN OSMW"/>
    <property type="match status" value="1"/>
</dbReference>